<reference evidence="5" key="1">
    <citation type="submission" date="2022-01" db="EMBL/GenBank/DDBJ databases">
        <authorList>
            <person name="Jo J.-H."/>
            <person name="Im W.-T."/>
        </authorList>
    </citation>
    <scope>NUCLEOTIDE SEQUENCE</scope>
    <source>
        <strain evidence="5">NA20</strain>
    </source>
</reference>
<evidence type="ECO:0000256" key="3">
    <source>
        <dbReference type="ARBA" id="ARBA00023295"/>
    </source>
</evidence>
<gene>
    <name evidence="5" type="ORF">LZZ85_04495</name>
</gene>
<dbReference type="PANTHER" id="PTHR31339:SF9">
    <property type="entry name" value="PLASMIN AND FIBRONECTIN-BINDING PROTEIN A"/>
    <property type="match status" value="1"/>
</dbReference>
<dbReference type="InterPro" id="IPR051801">
    <property type="entry name" value="GH28_Enzymes"/>
</dbReference>
<accession>A0ABS9KMI8</accession>
<organism evidence="5 6">
    <name type="scientific">Terrimonas ginsenosidimutans</name>
    <dbReference type="NCBI Taxonomy" id="2908004"/>
    <lineage>
        <taxon>Bacteria</taxon>
        <taxon>Pseudomonadati</taxon>
        <taxon>Bacteroidota</taxon>
        <taxon>Chitinophagia</taxon>
        <taxon>Chitinophagales</taxon>
        <taxon>Chitinophagaceae</taxon>
        <taxon>Terrimonas</taxon>
    </lineage>
</organism>
<keyword evidence="2 4" id="KW-0378">Hydrolase</keyword>
<dbReference type="EMBL" id="JAKLTR010000002">
    <property type="protein sequence ID" value="MCG2613523.1"/>
    <property type="molecule type" value="Genomic_DNA"/>
</dbReference>
<evidence type="ECO:0000256" key="4">
    <source>
        <dbReference type="RuleBase" id="RU361169"/>
    </source>
</evidence>
<name>A0ABS9KMI8_9BACT</name>
<dbReference type="SUPFAM" id="SSF51126">
    <property type="entry name" value="Pectin lyase-like"/>
    <property type="match status" value="1"/>
</dbReference>
<dbReference type="InterPro" id="IPR012334">
    <property type="entry name" value="Pectin_lyas_fold"/>
</dbReference>
<dbReference type="Gene3D" id="2.160.20.10">
    <property type="entry name" value="Single-stranded right-handed beta-helix, Pectin lyase-like"/>
    <property type="match status" value="1"/>
</dbReference>
<dbReference type="InterPro" id="IPR011050">
    <property type="entry name" value="Pectin_lyase_fold/virulence"/>
</dbReference>
<evidence type="ECO:0000313" key="5">
    <source>
        <dbReference type="EMBL" id="MCG2613523.1"/>
    </source>
</evidence>
<dbReference type="Proteomes" id="UP001165367">
    <property type="component" value="Unassembled WGS sequence"/>
</dbReference>
<sequence length="511" mass="56499">MTSFNSRIICVFLAILFVGESALGQNDVLPYPLLTGETSKIFTVKANGLTIPVSSYKGIHYARFGQNGKAKLEIGFQQAGEVRVSPQHAFASAKDGIRLELEKPGYYVLSVGENEKLFVLADLPDVFTAQEKKDLVSVRTFNVDGSGKTLSTKEIQRAIDETSANGKILFFDAGVYKTGTLTIGSNARIYFSEGCLIDGSYDTSHYIVDKGFKEANKLRDGKAFSDNGQHMTYSRLILVEDAANVKIWGKGIINGNGAEVRNTGKPANLIRIRNSRNVLIEGVCSFDPAAWNTHILYSDSVTIRHVKLINDLNVPNTDGFDPDASSHVRIQDCFAFCSDDNVAIKTSNNSNLLRDCHDIKVEGCVFLTKKSALKVGTETKATVMRDIIFQNNYIVMADRGLVLYCYDGARFENVQFLNNYFEKGFADFEKKAIHFSIKERSGKGVIRDVLVKDCYFSSDFHSAIAINGLSKGHEVEGLVFENICLLGKKVTTVSGLNIQQNEFVGRIELKK</sequence>
<dbReference type="RefSeq" id="WP_237868803.1">
    <property type="nucleotide sequence ID" value="NZ_JAKLTR010000002.1"/>
</dbReference>
<proteinExistence type="inferred from homology"/>
<evidence type="ECO:0000313" key="6">
    <source>
        <dbReference type="Proteomes" id="UP001165367"/>
    </source>
</evidence>
<dbReference type="GO" id="GO:0016787">
    <property type="term" value="F:hydrolase activity"/>
    <property type="evidence" value="ECO:0007669"/>
    <property type="project" value="UniProtKB-KW"/>
</dbReference>
<keyword evidence="6" id="KW-1185">Reference proteome</keyword>
<comment type="similarity">
    <text evidence="1 4">Belongs to the glycosyl hydrolase 28 family.</text>
</comment>
<protein>
    <submittedName>
        <fullName evidence="5">Glycosyl hydrolase family 28 protein</fullName>
    </submittedName>
</protein>
<dbReference type="Pfam" id="PF00295">
    <property type="entry name" value="Glyco_hydro_28"/>
    <property type="match status" value="1"/>
</dbReference>
<dbReference type="PANTHER" id="PTHR31339">
    <property type="entry name" value="PECTIN LYASE-RELATED"/>
    <property type="match status" value="1"/>
</dbReference>
<comment type="caution">
    <text evidence="5">The sequence shown here is derived from an EMBL/GenBank/DDBJ whole genome shotgun (WGS) entry which is preliminary data.</text>
</comment>
<evidence type="ECO:0000256" key="2">
    <source>
        <dbReference type="ARBA" id="ARBA00022801"/>
    </source>
</evidence>
<evidence type="ECO:0000256" key="1">
    <source>
        <dbReference type="ARBA" id="ARBA00008834"/>
    </source>
</evidence>
<dbReference type="InterPro" id="IPR000743">
    <property type="entry name" value="Glyco_hydro_28"/>
</dbReference>
<keyword evidence="3 4" id="KW-0326">Glycosidase</keyword>